<dbReference type="InterPro" id="IPR055236">
    <property type="entry name" value="EVH1_PP4R3"/>
</dbReference>
<dbReference type="GO" id="GO:0005654">
    <property type="term" value="C:nucleoplasm"/>
    <property type="evidence" value="ECO:0007669"/>
    <property type="project" value="TreeGrafter"/>
</dbReference>
<dbReference type="InterPro" id="IPR051137">
    <property type="entry name" value="PP4R3-like"/>
</dbReference>
<dbReference type="RefSeq" id="XP_013425611.1">
    <property type="nucleotide sequence ID" value="XM_013570157.1"/>
</dbReference>
<feature type="compositionally biased region" description="Basic and acidic residues" evidence="1">
    <location>
        <begin position="156"/>
        <end position="185"/>
    </location>
</feature>
<dbReference type="STRING" id="1043004.A0A074WP77"/>
<feature type="region of interest" description="Disordered" evidence="1">
    <location>
        <begin position="156"/>
        <end position="190"/>
    </location>
</feature>
<sequence>MASSEDERLAKEIELLSDDLLGDLHKYLDQISIAGRIATSKRLDIFVDPQVRLAGTDGSPGHDIPISLCPRDALKLIEAAQLALSGEGEESFADASAAHRWEITPDRFSLGEHWQIYVNTILNTVCKELAVRGDGTSAKLHNMLLYEKGAISKHHDARESIKVDEPQKDDEPVKVDKLDENDKPMDFGGLDNNDKRVKVYELQNKNRYDRGTGFCAGQLLTSGEGRIAVRSEDNAQPMLLDTEILHDCGYQKQEETLIVWTESSGLGMAMTFEQAEMCAQIWALIVSVQQRVVATYLTVYDGLSLADSTKIPGMFATLVISLPSVHWGGAVTVSHNGQEYSLETHSHDGRNGKLS</sequence>
<dbReference type="InterPro" id="IPR011993">
    <property type="entry name" value="PH-like_dom_sf"/>
</dbReference>
<dbReference type="GO" id="GO:0072542">
    <property type="term" value="F:protein phosphatase activator activity"/>
    <property type="evidence" value="ECO:0007669"/>
    <property type="project" value="TreeGrafter"/>
</dbReference>
<feature type="domain" description="PP4R3 EVH1-like" evidence="2">
    <location>
        <begin position="195"/>
        <end position="293"/>
    </location>
</feature>
<name>A0A074WP77_9PEZI</name>
<dbReference type="GO" id="GO:0006974">
    <property type="term" value="P:DNA damage response"/>
    <property type="evidence" value="ECO:0007669"/>
    <property type="project" value="TreeGrafter"/>
</dbReference>
<evidence type="ECO:0000259" key="2">
    <source>
        <dbReference type="Pfam" id="PF22972"/>
    </source>
</evidence>
<evidence type="ECO:0000313" key="3">
    <source>
        <dbReference type="EMBL" id="KEQ71522.1"/>
    </source>
</evidence>
<dbReference type="HOGENOM" id="CLU_780701_0_0_1"/>
<dbReference type="GO" id="GO:0030289">
    <property type="term" value="C:protein phosphatase 4 complex"/>
    <property type="evidence" value="ECO:0007669"/>
    <property type="project" value="TreeGrafter"/>
</dbReference>
<dbReference type="Gene3D" id="2.30.29.30">
    <property type="entry name" value="Pleckstrin-homology domain (PH domain)/Phosphotyrosine-binding domain (PTB)"/>
    <property type="match status" value="1"/>
</dbReference>
<dbReference type="PANTHER" id="PTHR23318:SF0">
    <property type="entry name" value="SERINE_THREONINE-PROTEIN PHOSPHATASE 4 REGULATORY SUBUNIT 3"/>
    <property type="match status" value="1"/>
</dbReference>
<dbReference type="Pfam" id="PF22972">
    <property type="entry name" value="EVH1_PP4R3"/>
    <property type="match status" value="1"/>
</dbReference>
<dbReference type="Proteomes" id="UP000027730">
    <property type="component" value="Unassembled WGS sequence"/>
</dbReference>
<dbReference type="EMBL" id="KL584714">
    <property type="protein sequence ID" value="KEQ71522.1"/>
    <property type="molecule type" value="Genomic_DNA"/>
</dbReference>
<evidence type="ECO:0000313" key="4">
    <source>
        <dbReference type="Proteomes" id="UP000027730"/>
    </source>
</evidence>
<gene>
    <name evidence="3" type="ORF">M436DRAFT_65641</name>
</gene>
<dbReference type="OrthoDB" id="27483at2759"/>
<dbReference type="AlphaFoldDB" id="A0A074WP77"/>
<evidence type="ECO:0000256" key="1">
    <source>
        <dbReference type="SAM" id="MobiDB-lite"/>
    </source>
</evidence>
<protein>
    <recommendedName>
        <fullName evidence="2">PP4R3 EVH1-like domain-containing protein</fullName>
    </recommendedName>
</protein>
<keyword evidence="4" id="KW-1185">Reference proteome</keyword>
<accession>A0A074WP77</accession>
<proteinExistence type="predicted"/>
<reference evidence="3 4" key="1">
    <citation type="journal article" date="2014" name="BMC Genomics">
        <title>Genome sequencing of four Aureobasidium pullulans varieties: biotechnological potential, stress tolerance, and description of new species.</title>
        <authorList>
            <person name="Gostin Ar C."/>
            <person name="Ohm R.A."/>
            <person name="Kogej T."/>
            <person name="Sonjak S."/>
            <person name="Turk M."/>
            <person name="Zajc J."/>
            <person name="Zalar P."/>
            <person name="Grube M."/>
            <person name="Sun H."/>
            <person name="Han J."/>
            <person name="Sharma A."/>
            <person name="Chiniquy J."/>
            <person name="Ngan C.Y."/>
            <person name="Lipzen A."/>
            <person name="Barry K."/>
            <person name="Grigoriev I.V."/>
            <person name="Gunde-Cimerman N."/>
        </authorList>
    </citation>
    <scope>NUCLEOTIDE SEQUENCE [LARGE SCALE GENOMIC DNA]</scope>
    <source>
        <strain evidence="3 4">CBS 147.97</strain>
    </source>
</reference>
<dbReference type="GeneID" id="25413902"/>
<organism evidence="3 4">
    <name type="scientific">Aureobasidium namibiae CBS 147.97</name>
    <dbReference type="NCBI Taxonomy" id="1043004"/>
    <lineage>
        <taxon>Eukaryota</taxon>
        <taxon>Fungi</taxon>
        <taxon>Dikarya</taxon>
        <taxon>Ascomycota</taxon>
        <taxon>Pezizomycotina</taxon>
        <taxon>Dothideomycetes</taxon>
        <taxon>Dothideomycetidae</taxon>
        <taxon>Dothideales</taxon>
        <taxon>Saccotheciaceae</taxon>
        <taxon>Aureobasidium</taxon>
    </lineage>
</organism>
<dbReference type="PANTHER" id="PTHR23318">
    <property type="entry name" value="ATP SYNTHASE GAMMA-RELATED"/>
    <property type="match status" value="1"/>
</dbReference>